<keyword evidence="2" id="KW-1185">Reference proteome</keyword>
<accession>A0A7W7PZU4</accession>
<evidence type="ECO:0000313" key="2">
    <source>
        <dbReference type="Proteomes" id="UP000520767"/>
    </source>
</evidence>
<organism evidence="1 2">
    <name type="scientific">Actinophytocola algeriensis</name>
    <dbReference type="NCBI Taxonomy" id="1768010"/>
    <lineage>
        <taxon>Bacteria</taxon>
        <taxon>Bacillati</taxon>
        <taxon>Actinomycetota</taxon>
        <taxon>Actinomycetes</taxon>
        <taxon>Pseudonocardiales</taxon>
        <taxon>Pseudonocardiaceae</taxon>
    </lineage>
</organism>
<protein>
    <submittedName>
        <fullName evidence="1">Uncharacterized protein</fullName>
    </submittedName>
</protein>
<reference evidence="1 2" key="1">
    <citation type="submission" date="2020-08" db="EMBL/GenBank/DDBJ databases">
        <title>Genomic Encyclopedia of Type Strains, Phase III (KMG-III): the genomes of soil and plant-associated and newly described type strains.</title>
        <authorList>
            <person name="Whitman W."/>
        </authorList>
    </citation>
    <scope>NUCLEOTIDE SEQUENCE [LARGE SCALE GENOMIC DNA]</scope>
    <source>
        <strain evidence="1 2">CECT 8960</strain>
    </source>
</reference>
<dbReference type="EMBL" id="JACHJQ010000001">
    <property type="protein sequence ID" value="MBB4904279.1"/>
    <property type="molecule type" value="Genomic_DNA"/>
</dbReference>
<gene>
    <name evidence="1" type="ORF">FHR82_000489</name>
</gene>
<comment type="caution">
    <text evidence="1">The sequence shown here is derived from an EMBL/GenBank/DDBJ whole genome shotgun (WGS) entry which is preliminary data.</text>
</comment>
<proteinExistence type="predicted"/>
<name>A0A7W7PZU4_9PSEU</name>
<sequence>MHVIGSRNDHNTNISFISFNGAWIR</sequence>
<dbReference type="Proteomes" id="UP000520767">
    <property type="component" value="Unassembled WGS sequence"/>
</dbReference>
<evidence type="ECO:0000313" key="1">
    <source>
        <dbReference type="EMBL" id="MBB4904279.1"/>
    </source>
</evidence>
<dbReference type="AlphaFoldDB" id="A0A7W7PZU4"/>